<dbReference type="GO" id="GO:0071111">
    <property type="term" value="F:cyclic-guanylate-specific phosphodiesterase activity"/>
    <property type="evidence" value="ECO:0007669"/>
    <property type="project" value="InterPro"/>
</dbReference>
<dbReference type="InterPro" id="IPR000160">
    <property type="entry name" value="GGDEF_dom"/>
</dbReference>
<dbReference type="PANTHER" id="PTHR33121:SF71">
    <property type="entry name" value="OXYGEN SENSOR PROTEIN DOSP"/>
    <property type="match status" value="1"/>
</dbReference>
<dbReference type="Gene3D" id="3.30.70.270">
    <property type="match status" value="1"/>
</dbReference>
<dbReference type="Pfam" id="PF00563">
    <property type="entry name" value="EAL"/>
    <property type="match status" value="1"/>
</dbReference>
<sequence>MRLRNFIMAASAVVSVLFIGGTYLVLDRVFDQSIKAEASQSSRAMARVTFNAMYELMSTGWNRAQLHSFLDAMSRATADTPTTLRIHRGALVAERFGEIPQDPADIILRQALSDGQTRESTVGNRIRYTFPLRAEQKCLGCHVNARAGETLGVIDVEHDVSARLLASRREFLSWAGLVVPAALAIAALMVWRVRRRIEDPLDQLTHGIQAINDISDLRQIKAINRTSGIREFDELFSSFDRLIQRVRNIAVDKNILQFEIGLLEKFVITSDVVRDWREYVARLLADINQVVTAHVLFSIFKVDEELFELEVFWRCQPGDDTRTMVEHYIREAIDRNSGMGDLTTVRIHHHFHVEPAATLIELSEEEVRLHVKAFFVDKPKIGGIVGIGVHADVLSDSTLRLVMDSILSTLMNVVGSVKAIYKYTRDLEYYATRDPLTNLFNQRVFWELLDYERQRAQRHAYAFAVLLLDLDNFKLVNDGYGHSFGDKFLQTFAETVGASLRNGDIFARYGGDEFAVVLPETAMDDAVLVARRILEATDGMVLTAPDGTLVHGAASIGLAMYPQHASDTRDLFMFADNMMYKAKAEGKGRVAVPSGQDVVDVFRDITQNGVLVIKAIDDKRVIPFFQPIVATASHEIAAYEVLSRLEVDGRIVAASDFIEVAEKMGVIHRIDTLVIERALQEVVEQNHQGQIFLNLSPRALVISEFTRNILSLVNGSSISPERIVFEITERDTIKNLTLLERFLMDLKFEGFKLAIDDFGSGFSSFHYLRRFPIDYLKIEGDFIANMRNSTKDRAFVHSMHMLAYELNIKTIAEFVEDAEVLAELRQLGIDYAQGYHMGRPSRHILPSSHWQPAV</sequence>
<organism evidence="1 2">
    <name type="scientific">Denitratisoma oestradiolicum</name>
    <dbReference type="NCBI Taxonomy" id="311182"/>
    <lineage>
        <taxon>Bacteria</taxon>
        <taxon>Pseudomonadati</taxon>
        <taxon>Pseudomonadota</taxon>
        <taxon>Betaproteobacteria</taxon>
        <taxon>Nitrosomonadales</taxon>
        <taxon>Sterolibacteriaceae</taxon>
        <taxon>Denitratisoma</taxon>
    </lineage>
</organism>
<accession>A0A6S6XWN9</accession>
<dbReference type="OrthoDB" id="9813903at2"/>
<dbReference type="InterPro" id="IPR001633">
    <property type="entry name" value="EAL_dom"/>
</dbReference>
<reference evidence="1 2" key="1">
    <citation type="submission" date="2020-03" db="EMBL/GenBank/DDBJ databases">
        <authorList>
            <consortium name="Genoscope - CEA"/>
            <person name="William W."/>
        </authorList>
    </citation>
    <scope>NUCLEOTIDE SEQUENCE [LARGE SCALE GENOMIC DNA]</scope>
    <source>
        <strain evidence="2">DSM 16959</strain>
    </source>
</reference>
<dbReference type="SMART" id="SM00267">
    <property type="entry name" value="GGDEF"/>
    <property type="match status" value="1"/>
</dbReference>
<dbReference type="PROSITE" id="PS50887">
    <property type="entry name" value="GGDEF"/>
    <property type="match status" value="1"/>
</dbReference>
<dbReference type="FunFam" id="3.30.70.270:FF:000001">
    <property type="entry name" value="Diguanylate cyclase domain protein"/>
    <property type="match status" value="1"/>
</dbReference>
<dbReference type="PROSITE" id="PS50883">
    <property type="entry name" value="EAL"/>
    <property type="match status" value="1"/>
</dbReference>
<dbReference type="SMART" id="SM00052">
    <property type="entry name" value="EAL"/>
    <property type="match status" value="1"/>
</dbReference>
<dbReference type="Gene3D" id="3.30.450.290">
    <property type="match status" value="1"/>
</dbReference>
<dbReference type="Pfam" id="PF00990">
    <property type="entry name" value="GGDEF"/>
    <property type="match status" value="1"/>
</dbReference>
<keyword evidence="2" id="KW-1185">Reference proteome</keyword>
<gene>
    <name evidence="1" type="ORF">DENOEST_3285</name>
</gene>
<evidence type="ECO:0000313" key="2">
    <source>
        <dbReference type="Proteomes" id="UP000515733"/>
    </source>
</evidence>
<dbReference type="PANTHER" id="PTHR33121">
    <property type="entry name" value="CYCLIC DI-GMP PHOSPHODIESTERASE PDEF"/>
    <property type="match status" value="1"/>
</dbReference>
<dbReference type="InterPro" id="IPR029787">
    <property type="entry name" value="Nucleotide_cyclase"/>
</dbReference>
<dbReference type="AlphaFoldDB" id="A0A6S6XWN9"/>
<name>A0A6S6XWN9_9PROT</name>
<protein>
    <submittedName>
        <fullName evidence="1">GGDEF-domain containing protein</fullName>
    </submittedName>
</protein>
<dbReference type="InterPro" id="IPR043128">
    <property type="entry name" value="Rev_trsase/Diguanyl_cyclase"/>
</dbReference>
<dbReference type="SUPFAM" id="SSF55073">
    <property type="entry name" value="Nucleotide cyclase"/>
    <property type="match status" value="1"/>
</dbReference>
<dbReference type="Gene3D" id="3.20.20.450">
    <property type="entry name" value="EAL domain"/>
    <property type="match status" value="1"/>
</dbReference>
<dbReference type="InterPro" id="IPR050706">
    <property type="entry name" value="Cyclic-di-GMP_PDE-like"/>
</dbReference>
<dbReference type="RefSeq" id="WP_145771509.1">
    <property type="nucleotide sequence ID" value="NZ_LR778301.1"/>
</dbReference>
<dbReference type="EMBL" id="LR778301">
    <property type="protein sequence ID" value="CAB1370439.1"/>
    <property type="molecule type" value="Genomic_DNA"/>
</dbReference>
<dbReference type="SUPFAM" id="SSF141868">
    <property type="entry name" value="EAL domain-like"/>
    <property type="match status" value="1"/>
</dbReference>
<dbReference type="Proteomes" id="UP000515733">
    <property type="component" value="Chromosome"/>
</dbReference>
<dbReference type="CDD" id="cd01949">
    <property type="entry name" value="GGDEF"/>
    <property type="match status" value="1"/>
</dbReference>
<dbReference type="Gene3D" id="6.10.340.10">
    <property type="match status" value="1"/>
</dbReference>
<dbReference type="NCBIfam" id="TIGR00254">
    <property type="entry name" value="GGDEF"/>
    <property type="match status" value="1"/>
</dbReference>
<dbReference type="CDD" id="cd01948">
    <property type="entry name" value="EAL"/>
    <property type="match status" value="1"/>
</dbReference>
<dbReference type="InterPro" id="IPR035919">
    <property type="entry name" value="EAL_sf"/>
</dbReference>
<evidence type="ECO:0000313" key="1">
    <source>
        <dbReference type="EMBL" id="CAB1370439.1"/>
    </source>
</evidence>
<dbReference type="KEGG" id="doe:DENOEST_3285"/>
<proteinExistence type="predicted"/>